<dbReference type="EMBL" id="QJJQ01000011">
    <property type="protein sequence ID" value="PXW85305.1"/>
    <property type="molecule type" value="Genomic_DNA"/>
</dbReference>
<keyword evidence="2" id="KW-0812">Transmembrane</keyword>
<keyword evidence="5" id="KW-1185">Reference proteome</keyword>
<evidence type="ECO:0000259" key="3">
    <source>
        <dbReference type="Pfam" id="PF26347"/>
    </source>
</evidence>
<feature type="coiled-coil region" evidence="1">
    <location>
        <begin position="38"/>
        <end position="72"/>
    </location>
</feature>
<dbReference type="InterPro" id="IPR048198">
    <property type="entry name" value="YtrI"/>
</dbReference>
<organism evidence="4 5">
    <name type="scientific">Pseudogracilibacillus auburnensis</name>
    <dbReference type="NCBI Taxonomy" id="1494959"/>
    <lineage>
        <taxon>Bacteria</taxon>
        <taxon>Bacillati</taxon>
        <taxon>Bacillota</taxon>
        <taxon>Bacilli</taxon>
        <taxon>Bacillales</taxon>
        <taxon>Bacillaceae</taxon>
        <taxon>Pseudogracilibacillus</taxon>
    </lineage>
</organism>
<dbReference type="NCBIfam" id="NF041479">
    <property type="entry name" value="spor_membprot_YtrI"/>
    <property type="match status" value="1"/>
</dbReference>
<dbReference type="Proteomes" id="UP000247978">
    <property type="component" value="Unassembled WGS sequence"/>
</dbReference>
<dbReference type="OrthoDB" id="2691164at2"/>
<keyword evidence="2" id="KW-0472">Membrane</keyword>
<accession>A0A2V3VZ98</accession>
<evidence type="ECO:0000256" key="2">
    <source>
        <dbReference type="SAM" id="Phobius"/>
    </source>
</evidence>
<gene>
    <name evidence="4" type="ORF">DFR56_11173</name>
</gene>
<dbReference type="AlphaFoldDB" id="A0A2V3VZ98"/>
<comment type="caution">
    <text evidence="4">The sequence shown here is derived from an EMBL/GenBank/DDBJ whole genome shotgun (WGS) entry which is preliminary data.</text>
</comment>
<keyword evidence="1" id="KW-0175">Coiled coil</keyword>
<dbReference type="RefSeq" id="WP_110396222.1">
    <property type="nucleotide sequence ID" value="NZ_JADIJL010000011.1"/>
</dbReference>
<dbReference type="InterPro" id="IPR058620">
    <property type="entry name" value="YtrI_C"/>
</dbReference>
<name>A0A2V3VZ98_9BACI</name>
<reference evidence="4 5" key="1">
    <citation type="submission" date="2018-05" db="EMBL/GenBank/DDBJ databases">
        <title>Genomic Encyclopedia of Type Strains, Phase IV (KMG-IV): sequencing the most valuable type-strain genomes for metagenomic binning, comparative biology and taxonomic classification.</title>
        <authorList>
            <person name="Goeker M."/>
        </authorList>
    </citation>
    <scope>NUCLEOTIDE SEQUENCE [LARGE SCALE GENOMIC DNA]</scope>
    <source>
        <strain evidence="4 5">DSM 28556</strain>
    </source>
</reference>
<feature type="transmembrane region" description="Helical" evidence="2">
    <location>
        <begin position="12"/>
        <end position="35"/>
    </location>
</feature>
<protein>
    <recommendedName>
        <fullName evidence="3">Sporulation membrane protein YtrI C-terminal domain-containing protein</fullName>
    </recommendedName>
</protein>
<feature type="domain" description="Sporulation membrane protein YtrI C-terminal" evidence="3">
    <location>
        <begin position="79"/>
        <end position="162"/>
    </location>
</feature>
<proteinExistence type="predicted"/>
<dbReference type="Pfam" id="PF26347">
    <property type="entry name" value="YtrI_sporulation"/>
    <property type="match status" value="1"/>
</dbReference>
<sequence>MHVPPYHKKRSWQILIIGILIGSVIAYLVLAYMYGKMYENVLSDRIQLQSKITELERQNEALLHDKEELEEQKTISIHSIDIEFMNKEDMRFDRLITHQLEDLIKQEINDIIGKDVKSVAENDDLLVTVIENKTFTIDDLSYQFEVKKLYISEQVKLSLHVKLAK</sequence>
<keyword evidence="2" id="KW-1133">Transmembrane helix</keyword>
<evidence type="ECO:0000313" key="5">
    <source>
        <dbReference type="Proteomes" id="UP000247978"/>
    </source>
</evidence>
<evidence type="ECO:0000256" key="1">
    <source>
        <dbReference type="SAM" id="Coils"/>
    </source>
</evidence>
<evidence type="ECO:0000313" key="4">
    <source>
        <dbReference type="EMBL" id="PXW85305.1"/>
    </source>
</evidence>